<dbReference type="Proteomes" id="UP000184512">
    <property type="component" value="Unassembled WGS sequence"/>
</dbReference>
<feature type="transmembrane region" description="Helical" evidence="1">
    <location>
        <begin position="48"/>
        <end position="67"/>
    </location>
</feature>
<dbReference type="RefSeq" id="WP_073186381.1">
    <property type="nucleotide sequence ID" value="NZ_FQZG01000013.1"/>
</dbReference>
<proteinExistence type="predicted"/>
<keyword evidence="1" id="KW-0812">Transmembrane</keyword>
<name>A0A1M6DJ15_9ACTN</name>
<reference evidence="3" key="1">
    <citation type="submission" date="2016-11" db="EMBL/GenBank/DDBJ databases">
        <authorList>
            <person name="Varghese N."/>
            <person name="Submissions S."/>
        </authorList>
    </citation>
    <scope>NUCLEOTIDE SEQUENCE [LARGE SCALE GENOMIC DNA]</scope>
    <source>
        <strain evidence="3">DSM 12906</strain>
    </source>
</reference>
<dbReference type="EMBL" id="FQZG01000013">
    <property type="protein sequence ID" value="SHI73195.1"/>
    <property type="molecule type" value="Genomic_DNA"/>
</dbReference>
<keyword evidence="1" id="KW-1133">Transmembrane helix</keyword>
<organism evidence="2 3">
    <name type="scientific">Tessaracoccus bendigoensis DSM 12906</name>
    <dbReference type="NCBI Taxonomy" id="1123357"/>
    <lineage>
        <taxon>Bacteria</taxon>
        <taxon>Bacillati</taxon>
        <taxon>Actinomycetota</taxon>
        <taxon>Actinomycetes</taxon>
        <taxon>Propionibacteriales</taxon>
        <taxon>Propionibacteriaceae</taxon>
        <taxon>Tessaracoccus</taxon>
    </lineage>
</organism>
<dbReference type="STRING" id="1123357.SAMN02745244_00933"/>
<evidence type="ECO:0000313" key="3">
    <source>
        <dbReference type="Proteomes" id="UP000184512"/>
    </source>
</evidence>
<sequence length="290" mass="29805">MNQAQRLVRLAGRFKNHVTPLLALTEGLVLGGGLLLVVDHAIRGDALSAVGALALTLAAALLTWKLHTTGVAVGQLRTLLKHAPAPAPQVTVVPAPAPQAPDPREKLNTIGTFTPETIPGAESGRIAAAVTTDPDAPFRLLVATKGASGGGAAGRSLALVGSDGLAQALAGHCAVHRIHPSMSQAEFVSAAPEILVIEEDALNGGAWDGALAPQGSQLLLELRVAMASIRAAEGFIYVIPTRGMQGMAAEAMRADTVLVDDEFAARFTAEDAPDSLLKTLGNYRLGVPAL</sequence>
<keyword evidence="1" id="KW-0472">Membrane</keyword>
<feature type="transmembrane region" description="Helical" evidence="1">
    <location>
        <begin position="21"/>
        <end position="42"/>
    </location>
</feature>
<gene>
    <name evidence="2" type="ORF">SAMN02745244_00933</name>
</gene>
<evidence type="ECO:0000313" key="2">
    <source>
        <dbReference type="EMBL" id="SHI73195.1"/>
    </source>
</evidence>
<dbReference type="AlphaFoldDB" id="A0A1M6DJ15"/>
<keyword evidence="3" id="KW-1185">Reference proteome</keyword>
<protein>
    <submittedName>
        <fullName evidence="2">Uncharacterized protein</fullName>
    </submittedName>
</protein>
<accession>A0A1M6DJ15</accession>
<evidence type="ECO:0000256" key="1">
    <source>
        <dbReference type="SAM" id="Phobius"/>
    </source>
</evidence>